<proteinExistence type="predicted"/>
<organism evidence="1 2">
    <name type="scientific">Fodinibius sediminis</name>
    <dbReference type="NCBI Taxonomy" id="1214077"/>
    <lineage>
        <taxon>Bacteria</taxon>
        <taxon>Pseudomonadati</taxon>
        <taxon>Balneolota</taxon>
        <taxon>Balneolia</taxon>
        <taxon>Balneolales</taxon>
        <taxon>Balneolaceae</taxon>
        <taxon>Fodinibius</taxon>
    </lineage>
</organism>
<name>A0A521AVU8_9BACT</name>
<keyword evidence="2" id="KW-1185">Reference proteome</keyword>
<accession>A0A521AVU8</accession>
<reference evidence="1 2" key="1">
    <citation type="submission" date="2017-05" db="EMBL/GenBank/DDBJ databases">
        <authorList>
            <person name="Varghese N."/>
            <person name="Submissions S."/>
        </authorList>
    </citation>
    <scope>NUCLEOTIDE SEQUENCE [LARGE SCALE GENOMIC DNA]</scope>
    <source>
        <strain evidence="1 2">DSM 21194</strain>
    </source>
</reference>
<dbReference type="AlphaFoldDB" id="A0A521AVU8"/>
<evidence type="ECO:0000313" key="2">
    <source>
        <dbReference type="Proteomes" id="UP000317593"/>
    </source>
</evidence>
<dbReference type="RefSeq" id="WP_185958197.1">
    <property type="nucleotide sequence ID" value="NZ_FXTH01000001.1"/>
</dbReference>
<dbReference type="Proteomes" id="UP000317593">
    <property type="component" value="Unassembled WGS sequence"/>
</dbReference>
<dbReference type="EMBL" id="FXTH01000001">
    <property type="protein sequence ID" value="SMO38949.1"/>
    <property type="molecule type" value="Genomic_DNA"/>
</dbReference>
<evidence type="ECO:0000313" key="1">
    <source>
        <dbReference type="EMBL" id="SMO38949.1"/>
    </source>
</evidence>
<gene>
    <name evidence="1" type="ORF">SAMN06265218_101424</name>
</gene>
<protein>
    <submittedName>
        <fullName evidence="1">Uncharacterized protein</fullName>
    </submittedName>
</protein>
<sequence>MAKINLEGNIPNTNKEHITYSVEGAEDMTIEELVESIRSKIQPIHKKSSTRKNTK</sequence>